<keyword evidence="8 10" id="KW-1133">Transmembrane helix</keyword>
<evidence type="ECO:0000256" key="4">
    <source>
        <dbReference type="ARBA" id="ARBA00022448"/>
    </source>
</evidence>
<dbReference type="Proteomes" id="UP000203589">
    <property type="component" value="Chromosome"/>
</dbReference>
<dbReference type="CDD" id="cd06261">
    <property type="entry name" value="TM_PBP2"/>
    <property type="match status" value="1"/>
</dbReference>
<evidence type="ECO:0000313" key="13">
    <source>
        <dbReference type="Proteomes" id="UP000203589"/>
    </source>
</evidence>
<dbReference type="KEGG" id="aht:ANTHELSMS3_01764"/>
<accession>A0A222E2R0</accession>
<evidence type="ECO:0000256" key="9">
    <source>
        <dbReference type="ARBA" id="ARBA00023136"/>
    </source>
</evidence>
<evidence type="ECO:0000256" key="6">
    <source>
        <dbReference type="ARBA" id="ARBA00022692"/>
    </source>
</evidence>
<keyword evidence="13" id="KW-1185">Reference proteome</keyword>
<feature type="transmembrane region" description="Helical" evidence="10">
    <location>
        <begin position="56"/>
        <end position="77"/>
    </location>
</feature>
<keyword evidence="6 10" id="KW-0812">Transmembrane</keyword>
<evidence type="ECO:0000256" key="10">
    <source>
        <dbReference type="RuleBase" id="RU363032"/>
    </source>
</evidence>
<keyword evidence="9 10" id="KW-0472">Membrane</keyword>
<protein>
    <submittedName>
        <fullName evidence="12">Glutamine ABC transporter permease GlnP</fullName>
    </submittedName>
</protein>
<comment type="function">
    <text evidence="1">Part of the binding-protein-dependent transport system for glutamine; probably responsible for the translocation of the substrate across the membrane.</text>
</comment>
<dbReference type="PROSITE" id="PS50928">
    <property type="entry name" value="ABC_TM1"/>
    <property type="match status" value="1"/>
</dbReference>
<dbReference type="RefSeq" id="WP_094034526.1">
    <property type="nucleotide sequence ID" value="NZ_CP022540.1"/>
</dbReference>
<dbReference type="PANTHER" id="PTHR30614:SF20">
    <property type="entry name" value="GLUTAMINE TRANSPORT SYSTEM PERMEASE PROTEIN GLNP"/>
    <property type="match status" value="1"/>
</dbReference>
<evidence type="ECO:0000256" key="7">
    <source>
        <dbReference type="ARBA" id="ARBA00022970"/>
    </source>
</evidence>
<dbReference type="InterPro" id="IPR043429">
    <property type="entry name" value="ArtM/GltK/GlnP/TcyL/YhdX-like"/>
</dbReference>
<dbReference type="GO" id="GO:0043190">
    <property type="term" value="C:ATP-binding cassette (ABC) transporter complex"/>
    <property type="evidence" value="ECO:0007669"/>
    <property type="project" value="InterPro"/>
</dbReference>
<evidence type="ECO:0000256" key="1">
    <source>
        <dbReference type="ARBA" id="ARBA00003159"/>
    </source>
</evidence>
<dbReference type="AlphaFoldDB" id="A0A222E2R0"/>
<feature type="domain" description="ABC transmembrane type-1" evidence="11">
    <location>
        <begin position="18"/>
        <end position="206"/>
    </location>
</feature>
<dbReference type="OrthoDB" id="9808674at2"/>
<evidence type="ECO:0000259" key="11">
    <source>
        <dbReference type="PROSITE" id="PS50928"/>
    </source>
</evidence>
<dbReference type="SUPFAM" id="SSF161098">
    <property type="entry name" value="MetI-like"/>
    <property type="match status" value="1"/>
</dbReference>
<evidence type="ECO:0000256" key="3">
    <source>
        <dbReference type="ARBA" id="ARBA00010072"/>
    </source>
</evidence>
<dbReference type="GO" id="GO:0022857">
    <property type="term" value="F:transmembrane transporter activity"/>
    <property type="evidence" value="ECO:0007669"/>
    <property type="project" value="InterPro"/>
</dbReference>
<evidence type="ECO:0000256" key="5">
    <source>
        <dbReference type="ARBA" id="ARBA00022475"/>
    </source>
</evidence>
<evidence type="ECO:0000256" key="2">
    <source>
        <dbReference type="ARBA" id="ARBA00004429"/>
    </source>
</evidence>
<proteinExistence type="inferred from homology"/>
<sequence length="217" mass="23522">MFSLDAISQAVPYLKYGLITTLWLGAIILPLAFLAGLLVGIVAAKGARPVRLLTFVYIDFFRSFPPLVLIIFVFYALPFLGLRLPEVPAFALAMTLNGSSYFAEIIRAGILSIPKGQTEAARSTGLSGASTMIYVVLPQALRNVLPPLLSNSIELFKATSLASVVAIAELLRSARIAQGVTFDSTPLVLAALIYLVILWPCVRILSRLERNDLKAIM</sequence>
<dbReference type="InterPro" id="IPR010065">
    <property type="entry name" value="AA_ABC_transptr_permease_3TM"/>
</dbReference>
<name>A0A222E2R0_9RHOB</name>
<dbReference type="InterPro" id="IPR000515">
    <property type="entry name" value="MetI-like"/>
</dbReference>
<reference evidence="12 13" key="1">
    <citation type="submission" date="2017-07" db="EMBL/GenBank/DDBJ databases">
        <title>Genome Sequence of Antarctobacter heliothermus Strain SMS3 Isolated from a culture of the Diatom Skeletonema marinoi.</title>
        <authorList>
            <person name="Topel M."/>
            <person name="Pinder M.I.M."/>
            <person name="Johansson O.N."/>
            <person name="Kourtchenko O."/>
            <person name="Godhe A."/>
            <person name="Clarke A.K."/>
        </authorList>
    </citation>
    <scope>NUCLEOTIDE SEQUENCE [LARGE SCALE GENOMIC DNA]</scope>
    <source>
        <strain evidence="12 13">SMS3</strain>
    </source>
</reference>
<keyword evidence="4 10" id="KW-0813">Transport</keyword>
<evidence type="ECO:0000256" key="8">
    <source>
        <dbReference type="ARBA" id="ARBA00022989"/>
    </source>
</evidence>
<dbReference type="NCBIfam" id="TIGR01726">
    <property type="entry name" value="HEQRo_perm_3TM"/>
    <property type="match status" value="1"/>
</dbReference>
<dbReference type="Pfam" id="PF00528">
    <property type="entry name" value="BPD_transp_1"/>
    <property type="match status" value="1"/>
</dbReference>
<dbReference type="Gene3D" id="1.10.3720.10">
    <property type="entry name" value="MetI-like"/>
    <property type="match status" value="1"/>
</dbReference>
<feature type="transmembrane region" description="Helical" evidence="10">
    <location>
        <begin position="187"/>
        <end position="205"/>
    </location>
</feature>
<evidence type="ECO:0000313" key="12">
    <source>
        <dbReference type="EMBL" id="ASP20453.1"/>
    </source>
</evidence>
<dbReference type="InterPro" id="IPR035906">
    <property type="entry name" value="MetI-like_sf"/>
</dbReference>
<dbReference type="PANTHER" id="PTHR30614">
    <property type="entry name" value="MEMBRANE COMPONENT OF AMINO ACID ABC TRANSPORTER"/>
    <property type="match status" value="1"/>
</dbReference>
<comment type="subcellular location">
    <subcellularLocation>
        <location evidence="2">Cell inner membrane</location>
        <topology evidence="2">Multi-pass membrane protein</topology>
    </subcellularLocation>
    <subcellularLocation>
        <location evidence="10">Cell membrane</location>
        <topology evidence="10">Multi-pass membrane protein</topology>
    </subcellularLocation>
</comment>
<dbReference type="EMBL" id="CP022540">
    <property type="protein sequence ID" value="ASP20453.1"/>
    <property type="molecule type" value="Genomic_DNA"/>
</dbReference>
<feature type="transmembrane region" description="Helical" evidence="10">
    <location>
        <begin position="22"/>
        <end position="44"/>
    </location>
</feature>
<keyword evidence="7" id="KW-0029">Amino-acid transport</keyword>
<organism evidence="12 13">
    <name type="scientific">Antarctobacter heliothermus</name>
    <dbReference type="NCBI Taxonomy" id="74033"/>
    <lineage>
        <taxon>Bacteria</taxon>
        <taxon>Pseudomonadati</taxon>
        <taxon>Pseudomonadota</taxon>
        <taxon>Alphaproteobacteria</taxon>
        <taxon>Rhodobacterales</taxon>
        <taxon>Roseobacteraceae</taxon>
        <taxon>Antarctobacter</taxon>
    </lineage>
</organism>
<gene>
    <name evidence="12" type="ORF">ANTHELSMS3_01764</name>
</gene>
<comment type="similarity">
    <text evidence="3">Belongs to the binding-protein-dependent transport system permease family. HisMQ subfamily.</text>
</comment>
<keyword evidence="5" id="KW-1003">Cell membrane</keyword>
<dbReference type="GO" id="GO:0006865">
    <property type="term" value="P:amino acid transport"/>
    <property type="evidence" value="ECO:0007669"/>
    <property type="project" value="UniProtKB-KW"/>
</dbReference>